<sequence length="85" mass="9668">MSPSLASTREELQKEVQAWNDRLERYRMKLNTKKTEYFECGDQTPGTTAIDSEELPKASAFKYLESRIATDSNTLTETECRANAA</sequence>
<evidence type="ECO:0000256" key="1">
    <source>
        <dbReference type="SAM" id="Coils"/>
    </source>
</evidence>
<evidence type="ECO:0008006" key="4">
    <source>
        <dbReference type="Google" id="ProtNLM"/>
    </source>
</evidence>
<accession>A0A016VA77</accession>
<protein>
    <recommendedName>
        <fullName evidence="4">Reverse transcriptase domain-containing protein</fullName>
    </recommendedName>
</protein>
<dbReference type="EMBL" id="JARK01001351">
    <property type="protein sequence ID" value="EYC23618.1"/>
    <property type="molecule type" value="Genomic_DNA"/>
</dbReference>
<name>A0A016VA77_9BILA</name>
<gene>
    <name evidence="2" type="primary">Acey_s0015.g2748</name>
    <name evidence="2" type="ORF">Y032_0015g2748</name>
</gene>
<dbReference type="Proteomes" id="UP000024635">
    <property type="component" value="Unassembled WGS sequence"/>
</dbReference>
<comment type="caution">
    <text evidence="2">The sequence shown here is derived from an EMBL/GenBank/DDBJ whole genome shotgun (WGS) entry which is preliminary data.</text>
</comment>
<evidence type="ECO:0000313" key="3">
    <source>
        <dbReference type="Proteomes" id="UP000024635"/>
    </source>
</evidence>
<proteinExistence type="predicted"/>
<feature type="coiled-coil region" evidence="1">
    <location>
        <begin position="9"/>
        <end position="36"/>
    </location>
</feature>
<keyword evidence="1" id="KW-0175">Coiled coil</keyword>
<organism evidence="2 3">
    <name type="scientific">Ancylostoma ceylanicum</name>
    <dbReference type="NCBI Taxonomy" id="53326"/>
    <lineage>
        <taxon>Eukaryota</taxon>
        <taxon>Metazoa</taxon>
        <taxon>Ecdysozoa</taxon>
        <taxon>Nematoda</taxon>
        <taxon>Chromadorea</taxon>
        <taxon>Rhabditida</taxon>
        <taxon>Rhabditina</taxon>
        <taxon>Rhabditomorpha</taxon>
        <taxon>Strongyloidea</taxon>
        <taxon>Ancylostomatidae</taxon>
        <taxon>Ancylostomatinae</taxon>
        <taxon>Ancylostoma</taxon>
    </lineage>
</organism>
<evidence type="ECO:0000313" key="2">
    <source>
        <dbReference type="EMBL" id="EYC23618.1"/>
    </source>
</evidence>
<dbReference type="AlphaFoldDB" id="A0A016VA77"/>
<keyword evidence="3" id="KW-1185">Reference proteome</keyword>
<reference evidence="3" key="1">
    <citation type="journal article" date="2015" name="Nat. Genet.">
        <title>The genome and transcriptome of the zoonotic hookworm Ancylostoma ceylanicum identify infection-specific gene families.</title>
        <authorList>
            <person name="Schwarz E.M."/>
            <person name="Hu Y."/>
            <person name="Antoshechkin I."/>
            <person name="Miller M.M."/>
            <person name="Sternberg P.W."/>
            <person name="Aroian R.V."/>
        </authorList>
    </citation>
    <scope>NUCLEOTIDE SEQUENCE</scope>
    <source>
        <strain evidence="3">HY135</strain>
    </source>
</reference>
<dbReference type="OrthoDB" id="5836634at2759"/>